<evidence type="ECO:0000256" key="7">
    <source>
        <dbReference type="SAM" id="Phobius"/>
    </source>
</evidence>
<dbReference type="PANTHER" id="PTHR31645:SF48">
    <property type="entry name" value="METAL-NICOTIANAMINE TRANSPORTER YSL17-RELATED"/>
    <property type="match status" value="1"/>
</dbReference>
<proteinExistence type="inferred from homology"/>
<sequence>MSRSSAEGDGGAENSGRNIEEPQIARLLGFLFLTNFVGIFAIMPFRNSLIIRHHLTFPTGTATAHLINRIHTPQGAKQASKQVSVIFKSFGGAMASSLWQWFFEGGVHCGFLSFPISALPQLDLGSPSTSP</sequence>
<keyword evidence="3" id="KW-0813">Transport</keyword>
<dbReference type="InterPro" id="IPR045035">
    <property type="entry name" value="YSL-like"/>
</dbReference>
<evidence type="ECO:0000256" key="5">
    <source>
        <dbReference type="ARBA" id="ARBA00022989"/>
    </source>
</evidence>
<evidence type="ECO:0000256" key="2">
    <source>
        <dbReference type="ARBA" id="ARBA00010276"/>
    </source>
</evidence>
<dbReference type="OMA" id="TETCGFQ"/>
<evidence type="ECO:0000256" key="6">
    <source>
        <dbReference type="ARBA" id="ARBA00023136"/>
    </source>
</evidence>
<keyword evidence="4 7" id="KW-0812">Transmembrane</keyword>
<evidence type="ECO:0000256" key="1">
    <source>
        <dbReference type="ARBA" id="ARBA00004141"/>
    </source>
</evidence>
<accession>A0A4U6TTV3</accession>
<gene>
    <name evidence="8" type="ORF">SEVIR_7G243900v2</name>
</gene>
<feature type="transmembrane region" description="Helical" evidence="7">
    <location>
        <begin position="24"/>
        <end position="45"/>
    </location>
</feature>
<name>A0A4U6TTV3_SETVI</name>
<evidence type="ECO:0000256" key="4">
    <source>
        <dbReference type="ARBA" id="ARBA00022692"/>
    </source>
</evidence>
<keyword evidence="5 7" id="KW-1133">Transmembrane helix</keyword>
<dbReference type="EMBL" id="CM016558">
    <property type="protein sequence ID" value="TKW06488.1"/>
    <property type="molecule type" value="Genomic_DNA"/>
</dbReference>
<evidence type="ECO:0000313" key="9">
    <source>
        <dbReference type="Proteomes" id="UP000298652"/>
    </source>
</evidence>
<dbReference type="PANTHER" id="PTHR31645">
    <property type="entry name" value="OLIGOPEPTIDE TRANSPORTER YGL114W-RELATED"/>
    <property type="match status" value="1"/>
</dbReference>
<evidence type="ECO:0000313" key="8">
    <source>
        <dbReference type="EMBL" id="TKW06488.1"/>
    </source>
</evidence>
<dbReference type="GO" id="GO:0016020">
    <property type="term" value="C:membrane"/>
    <property type="evidence" value="ECO:0007669"/>
    <property type="project" value="UniProtKB-SubCell"/>
</dbReference>
<dbReference type="GO" id="GO:0035673">
    <property type="term" value="F:oligopeptide transmembrane transporter activity"/>
    <property type="evidence" value="ECO:0007669"/>
    <property type="project" value="InterPro"/>
</dbReference>
<evidence type="ECO:0000256" key="3">
    <source>
        <dbReference type="ARBA" id="ARBA00022448"/>
    </source>
</evidence>
<keyword evidence="9" id="KW-1185">Reference proteome</keyword>
<dbReference type="InterPro" id="IPR004813">
    <property type="entry name" value="OPT"/>
</dbReference>
<dbReference type="Proteomes" id="UP000298652">
    <property type="component" value="Chromosome 7"/>
</dbReference>
<comment type="subcellular location">
    <subcellularLocation>
        <location evidence="1">Membrane</location>
        <topology evidence="1">Multi-pass membrane protein</topology>
    </subcellularLocation>
</comment>
<comment type="similarity">
    <text evidence="2">Belongs to the YSL (TC 2.A.67.2) family.</text>
</comment>
<reference evidence="8" key="1">
    <citation type="submission" date="2019-03" db="EMBL/GenBank/DDBJ databases">
        <title>WGS assembly of Setaria viridis.</title>
        <authorList>
            <person name="Huang P."/>
            <person name="Jenkins J."/>
            <person name="Grimwood J."/>
            <person name="Barry K."/>
            <person name="Healey A."/>
            <person name="Mamidi S."/>
            <person name="Sreedasyam A."/>
            <person name="Shu S."/>
            <person name="Feldman M."/>
            <person name="Wu J."/>
            <person name="Yu Y."/>
            <person name="Chen C."/>
            <person name="Johnson J."/>
            <person name="Rokhsar D."/>
            <person name="Baxter I."/>
            <person name="Schmutz J."/>
            <person name="Brutnell T."/>
            <person name="Kellogg E."/>
        </authorList>
    </citation>
    <scope>NUCLEOTIDE SEQUENCE [LARGE SCALE GENOMIC DNA]</scope>
</reference>
<protein>
    <submittedName>
        <fullName evidence="8">Uncharacterized protein</fullName>
    </submittedName>
</protein>
<dbReference type="AlphaFoldDB" id="A0A4U6TTV3"/>
<organism evidence="8 9">
    <name type="scientific">Setaria viridis</name>
    <name type="common">Green bristlegrass</name>
    <name type="synonym">Setaria italica subsp. viridis</name>
    <dbReference type="NCBI Taxonomy" id="4556"/>
    <lineage>
        <taxon>Eukaryota</taxon>
        <taxon>Viridiplantae</taxon>
        <taxon>Streptophyta</taxon>
        <taxon>Embryophyta</taxon>
        <taxon>Tracheophyta</taxon>
        <taxon>Spermatophyta</taxon>
        <taxon>Magnoliopsida</taxon>
        <taxon>Liliopsida</taxon>
        <taxon>Poales</taxon>
        <taxon>Poaceae</taxon>
        <taxon>PACMAD clade</taxon>
        <taxon>Panicoideae</taxon>
        <taxon>Panicodae</taxon>
        <taxon>Paniceae</taxon>
        <taxon>Cenchrinae</taxon>
        <taxon>Setaria</taxon>
    </lineage>
</organism>
<dbReference type="Gramene" id="TKW06488">
    <property type="protein sequence ID" value="TKW06488"/>
    <property type="gene ID" value="SEVIR_7G243900v2"/>
</dbReference>
<dbReference type="Pfam" id="PF03169">
    <property type="entry name" value="OPT"/>
    <property type="match status" value="1"/>
</dbReference>
<keyword evidence="6 7" id="KW-0472">Membrane</keyword>